<accession>A0A2M7G470</accession>
<sequence>MNSTKKNEFAELISNPDLLNYLESASLTIPTKIQSDCIPKLIGEGHFTIQSRTGTGKTLAYLLPLIQRLKAMEAQAQSAPSGGPQVLIVAPTRELALQIFDVAKEISHFSKLRIRKLVGGDKGKSLKSMFTTSIDILVATPERCIRSLKNKELAKENLKFLVLDEADQLLEPSFKKTIKDIAFELSAQNLQLFLVSASRPANFTETIRDFFPAFELQTLGEGEANLLNNTVDIFNIALEEASKFSYVKVFIKQQKDRNGVIFMGNKARAKRLFEELQTAGQKDLYLLHKDLEIKERVSVMDSFRINGGILISTDVFARGIDIPHLEWVLNFDLPSEPYYYLHRSGRVGRSGRAGNVYNFVTSKDAERMARINKALSNQGRGDLQIVATAAKKQALKTAQKNNAKAKAAQKPNSKKASNSDYKATPKPGAKAPAKSGLKSGQKPGTKSEPRAGFKSPAKPSEKAAPKSGFKSTQRQKSKTSQKTNPKPSQKRMK</sequence>
<dbReference type="SUPFAM" id="SSF52540">
    <property type="entry name" value="P-loop containing nucleoside triphosphate hydrolases"/>
    <property type="match status" value="1"/>
</dbReference>
<dbReference type="CDD" id="cd00268">
    <property type="entry name" value="DEADc"/>
    <property type="match status" value="1"/>
</dbReference>
<evidence type="ECO:0000256" key="3">
    <source>
        <dbReference type="ARBA" id="ARBA00022806"/>
    </source>
</evidence>
<dbReference type="Proteomes" id="UP000231019">
    <property type="component" value="Unassembled WGS sequence"/>
</dbReference>
<keyword evidence="2" id="KW-0378">Hydrolase</keyword>
<dbReference type="GO" id="GO:0005524">
    <property type="term" value="F:ATP binding"/>
    <property type="evidence" value="ECO:0007669"/>
    <property type="project" value="UniProtKB-KW"/>
</dbReference>
<comment type="similarity">
    <text evidence="5">Belongs to the DEAD box helicase family.</text>
</comment>
<keyword evidence="4" id="KW-0067">ATP-binding</keyword>
<dbReference type="GO" id="GO:0003676">
    <property type="term" value="F:nucleic acid binding"/>
    <property type="evidence" value="ECO:0007669"/>
    <property type="project" value="InterPro"/>
</dbReference>
<dbReference type="InterPro" id="IPR014001">
    <property type="entry name" value="Helicase_ATP-bd"/>
</dbReference>
<evidence type="ECO:0000313" key="10">
    <source>
        <dbReference type="Proteomes" id="UP000231019"/>
    </source>
</evidence>
<dbReference type="Pfam" id="PF00271">
    <property type="entry name" value="Helicase_C"/>
    <property type="match status" value="1"/>
</dbReference>
<evidence type="ECO:0000256" key="1">
    <source>
        <dbReference type="ARBA" id="ARBA00022741"/>
    </source>
</evidence>
<dbReference type="EMBL" id="PFFQ01000037">
    <property type="protein sequence ID" value="PIW16653.1"/>
    <property type="molecule type" value="Genomic_DNA"/>
</dbReference>
<dbReference type="GO" id="GO:0003724">
    <property type="term" value="F:RNA helicase activity"/>
    <property type="evidence" value="ECO:0007669"/>
    <property type="project" value="TreeGrafter"/>
</dbReference>
<dbReference type="PANTHER" id="PTHR47959">
    <property type="entry name" value="ATP-DEPENDENT RNA HELICASE RHLE-RELATED"/>
    <property type="match status" value="1"/>
</dbReference>
<keyword evidence="1" id="KW-0547">Nucleotide-binding</keyword>
<evidence type="ECO:0000313" key="9">
    <source>
        <dbReference type="EMBL" id="PIW16653.1"/>
    </source>
</evidence>
<feature type="domain" description="Helicase C-terminal" evidence="8">
    <location>
        <begin position="246"/>
        <end position="394"/>
    </location>
</feature>
<protein>
    <recommendedName>
        <fullName evidence="11">DEAD/DEAH box helicase</fullName>
    </recommendedName>
</protein>
<dbReference type="Gene3D" id="3.40.50.300">
    <property type="entry name" value="P-loop containing nucleotide triphosphate hydrolases"/>
    <property type="match status" value="2"/>
</dbReference>
<dbReference type="Pfam" id="PF00270">
    <property type="entry name" value="DEAD"/>
    <property type="match status" value="1"/>
</dbReference>
<evidence type="ECO:0000256" key="5">
    <source>
        <dbReference type="ARBA" id="ARBA00038437"/>
    </source>
</evidence>
<gene>
    <name evidence="9" type="ORF">COW36_12880</name>
</gene>
<dbReference type="GO" id="GO:0005829">
    <property type="term" value="C:cytosol"/>
    <property type="evidence" value="ECO:0007669"/>
    <property type="project" value="TreeGrafter"/>
</dbReference>
<dbReference type="GO" id="GO:0016787">
    <property type="term" value="F:hydrolase activity"/>
    <property type="evidence" value="ECO:0007669"/>
    <property type="project" value="UniProtKB-KW"/>
</dbReference>
<feature type="domain" description="Helicase ATP-binding" evidence="7">
    <location>
        <begin position="38"/>
        <end position="217"/>
    </location>
</feature>
<keyword evidence="3" id="KW-0347">Helicase</keyword>
<feature type="compositionally biased region" description="Low complexity" evidence="6">
    <location>
        <begin position="396"/>
        <end position="434"/>
    </location>
</feature>
<dbReference type="InterPro" id="IPR027417">
    <property type="entry name" value="P-loop_NTPase"/>
</dbReference>
<dbReference type="SMART" id="SM00487">
    <property type="entry name" value="DEXDc"/>
    <property type="match status" value="1"/>
</dbReference>
<reference evidence="9 10" key="1">
    <citation type="submission" date="2017-09" db="EMBL/GenBank/DDBJ databases">
        <title>Depth-based differentiation of microbial function through sediment-hosted aquifers and enrichment of novel symbionts in the deep terrestrial subsurface.</title>
        <authorList>
            <person name="Probst A.J."/>
            <person name="Ladd B."/>
            <person name="Jarett J.K."/>
            <person name="Geller-Mcgrath D.E."/>
            <person name="Sieber C.M."/>
            <person name="Emerson J.B."/>
            <person name="Anantharaman K."/>
            <person name="Thomas B.C."/>
            <person name="Malmstrom R."/>
            <person name="Stieglmeier M."/>
            <person name="Klingl A."/>
            <person name="Woyke T."/>
            <person name="Ryan C.M."/>
            <person name="Banfield J.F."/>
        </authorList>
    </citation>
    <scope>NUCLEOTIDE SEQUENCE [LARGE SCALE GENOMIC DNA]</scope>
    <source>
        <strain evidence="9">CG17_big_fil_post_rev_8_21_14_2_50_48_46</strain>
    </source>
</reference>
<dbReference type="PROSITE" id="PS51192">
    <property type="entry name" value="HELICASE_ATP_BIND_1"/>
    <property type="match status" value="1"/>
</dbReference>
<organism evidence="9 10">
    <name type="scientific">bacterium (Candidatus Blackallbacteria) CG17_big_fil_post_rev_8_21_14_2_50_48_46</name>
    <dbReference type="NCBI Taxonomy" id="2014261"/>
    <lineage>
        <taxon>Bacteria</taxon>
        <taxon>Candidatus Blackallbacteria</taxon>
    </lineage>
</organism>
<dbReference type="InterPro" id="IPR001650">
    <property type="entry name" value="Helicase_C-like"/>
</dbReference>
<dbReference type="PROSITE" id="PS51194">
    <property type="entry name" value="HELICASE_CTER"/>
    <property type="match status" value="1"/>
</dbReference>
<evidence type="ECO:0000256" key="4">
    <source>
        <dbReference type="ARBA" id="ARBA00022840"/>
    </source>
</evidence>
<dbReference type="InterPro" id="IPR050079">
    <property type="entry name" value="DEAD_box_RNA_helicase"/>
</dbReference>
<name>A0A2M7G470_9BACT</name>
<evidence type="ECO:0000256" key="6">
    <source>
        <dbReference type="SAM" id="MobiDB-lite"/>
    </source>
</evidence>
<evidence type="ECO:0000259" key="8">
    <source>
        <dbReference type="PROSITE" id="PS51194"/>
    </source>
</evidence>
<comment type="caution">
    <text evidence="9">The sequence shown here is derived from an EMBL/GenBank/DDBJ whole genome shotgun (WGS) entry which is preliminary data.</text>
</comment>
<dbReference type="InterPro" id="IPR044742">
    <property type="entry name" value="DEAD/DEAH_RhlB"/>
</dbReference>
<dbReference type="PANTHER" id="PTHR47959:SF1">
    <property type="entry name" value="ATP-DEPENDENT RNA HELICASE DBPA"/>
    <property type="match status" value="1"/>
</dbReference>
<feature type="region of interest" description="Disordered" evidence="6">
    <location>
        <begin position="396"/>
        <end position="493"/>
    </location>
</feature>
<dbReference type="SMART" id="SM00490">
    <property type="entry name" value="HELICc"/>
    <property type="match status" value="1"/>
</dbReference>
<dbReference type="InterPro" id="IPR011545">
    <property type="entry name" value="DEAD/DEAH_box_helicase_dom"/>
</dbReference>
<dbReference type="CDD" id="cd18787">
    <property type="entry name" value="SF2_C_DEAD"/>
    <property type="match status" value="1"/>
</dbReference>
<evidence type="ECO:0008006" key="11">
    <source>
        <dbReference type="Google" id="ProtNLM"/>
    </source>
</evidence>
<dbReference type="AlphaFoldDB" id="A0A2M7G470"/>
<evidence type="ECO:0000256" key="2">
    <source>
        <dbReference type="ARBA" id="ARBA00022801"/>
    </source>
</evidence>
<proteinExistence type="inferred from homology"/>
<evidence type="ECO:0000259" key="7">
    <source>
        <dbReference type="PROSITE" id="PS51192"/>
    </source>
</evidence>